<name>A0A3B0VB14_9ZZZZ</name>
<protein>
    <recommendedName>
        <fullName evidence="2">PAS domain-containing protein</fullName>
    </recommendedName>
</protein>
<accession>A0A3B0VB14</accession>
<sequence>MFKFTAVSTPEKSRNASLLSKINHSGYLLITQQDEIVYANRQARHYLGLLSDEKLPFRQTFLSLVTSIYQYASPNAWVGWPKASSVSSVRTLIYSSPHSSSFYQLRIEVLQRLVIDNHPIWIVSMDAIESQETAVSQSIIS</sequence>
<gene>
    <name evidence="1" type="ORF">MNBD_CHLOROFLEXI01-4844</name>
</gene>
<reference evidence="1" key="1">
    <citation type="submission" date="2018-06" db="EMBL/GenBank/DDBJ databases">
        <authorList>
            <person name="Zhirakovskaya E."/>
        </authorList>
    </citation>
    <scope>NUCLEOTIDE SEQUENCE</scope>
</reference>
<dbReference type="AlphaFoldDB" id="A0A3B0VB14"/>
<organism evidence="1">
    <name type="scientific">hydrothermal vent metagenome</name>
    <dbReference type="NCBI Taxonomy" id="652676"/>
    <lineage>
        <taxon>unclassified sequences</taxon>
        <taxon>metagenomes</taxon>
        <taxon>ecological metagenomes</taxon>
    </lineage>
</organism>
<proteinExistence type="predicted"/>
<evidence type="ECO:0000313" key="1">
    <source>
        <dbReference type="EMBL" id="VAW40071.1"/>
    </source>
</evidence>
<evidence type="ECO:0008006" key="2">
    <source>
        <dbReference type="Google" id="ProtNLM"/>
    </source>
</evidence>
<dbReference type="EMBL" id="UOEU01000778">
    <property type="protein sequence ID" value="VAW40071.1"/>
    <property type="molecule type" value="Genomic_DNA"/>
</dbReference>